<dbReference type="InParanoid" id="G2YDP0"/>
<proteinExistence type="predicted"/>
<dbReference type="Proteomes" id="UP000008177">
    <property type="component" value="Unplaced contigs"/>
</dbReference>
<dbReference type="EMBL" id="FQ790321">
    <property type="protein sequence ID" value="CCD49888.1"/>
    <property type="molecule type" value="Genomic_DNA"/>
</dbReference>
<evidence type="ECO:0000313" key="2">
    <source>
        <dbReference type="Proteomes" id="UP000008177"/>
    </source>
</evidence>
<reference evidence="2" key="1">
    <citation type="journal article" date="2011" name="PLoS Genet.">
        <title>Genomic analysis of the necrotrophic fungal pathogens Sclerotinia sclerotiorum and Botrytis cinerea.</title>
        <authorList>
            <person name="Amselem J."/>
            <person name="Cuomo C.A."/>
            <person name="van Kan J.A."/>
            <person name="Viaud M."/>
            <person name="Benito E.P."/>
            <person name="Couloux A."/>
            <person name="Coutinho P.M."/>
            <person name="de Vries R.P."/>
            <person name="Dyer P.S."/>
            <person name="Fillinger S."/>
            <person name="Fournier E."/>
            <person name="Gout L."/>
            <person name="Hahn M."/>
            <person name="Kohn L."/>
            <person name="Lapalu N."/>
            <person name="Plummer K.M."/>
            <person name="Pradier J.M."/>
            <person name="Quevillon E."/>
            <person name="Sharon A."/>
            <person name="Simon A."/>
            <person name="ten Have A."/>
            <person name="Tudzynski B."/>
            <person name="Tudzynski P."/>
            <person name="Wincker P."/>
            <person name="Andrew M."/>
            <person name="Anthouard V."/>
            <person name="Beever R.E."/>
            <person name="Beffa R."/>
            <person name="Benoit I."/>
            <person name="Bouzid O."/>
            <person name="Brault B."/>
            <person name="Chen Z."/>
            <person name="Choquer M."/>
            <person name="Collemare J."/>
            <person name="Cotton P."/>
            <person name="Danchin E.G."/>
            <person name="Da Silva C."/>
            <person name="Gautier A."/>
            <person name="Giraud C."/>
            <person name="Giraud T."/>
            <person name="Gonzalez C."/>
            <person name="Grossetete S."/>
            <person name="Guldener U."/>
            <person name="Henrissat B."/>
            <person name="Howlett B.J."/>
            <person name="Kodira C."/>
            <person name="Kretschmer M."/>
            <person name="Lappartient A."/>
            <person name="Leroch M."/>
            <person name="Levis C."/>
            <person name="Mauceli E."/>
            <person name="Neuveglise C."/>
            <person name="Oeser B."/>
            <person name="Pearson M."/>
            <person name="Poulain J."/>
            <person name="Poussereau N."/>
            <person name="Quesneville H."/>
            <person name="Rascle C."/>
            <person name="Schumacher J."/>
            <person name="Segurens B."/>
            <person name="Sexton A."/>
            <person name="Silva E."/>
            <person name="Sirven C."/>
            <person name="Soanes D.M."/>
            <person name="Talbot N.J."/>
            <person name="Templeton M."/>
            <person name="Yandava C."/>
            <person name="Yarden O."/>
            <person name="Zeng Q."/>
            <person name="Rollins J.A."/>
            <person name="Lebrun M.H."/>
            <person name="Dickman M."/>
        </authorList>
    </citation>
    <scope>NUCLEOTIDE SEQUENCE [LARGE SCALE GENOMIC DNA]</scope>
    <source>
        <strain evidence="2">T4</strain>
    </source>
</reference>
<accession>G2YDP0</accession>
<dbReference type="AlphaFoldDB" id="G2YDP0"/>
<gene>
    <name evidence="1" type="ORF">BofuT4_uP095960.1</name>
</gene>
<evidence type="ECO:0000313" key="1">
    <source>
        <dbReference type="EMBL" id="CCD49888.1"/>
    </source>
</evidence>
<protein>
    <submittedName>
        <fullName evidence="1">Uncharacterized protein</fullName>
    </submittedName>
</protein>
<organism evidence="1 2">
    <name type="scientific">Botryotinia fuckeliana (strain T4)</name>
    <name type="common">Noble rot fungus</name>
    <name type="synonym">Botrytis cinerea</name>
    <dbReference type="NCBI Taxonomy" id="999810"/>
    <lineage>
        <taxon>Eukaryota</taxon>
        <taxon>Fungi</taxon>
        <taxon>Dikarya</taxon>
        <taxon>Ascomycota</taxon>
        <taxon>Pezizomycotina</taxon>
        <taxon>Leotiomycetes</taxon>
        <taxon>Helotiales</taxon>
        <taxon>Sclerotiniaceae</taxon>
        <taxon>Botrytis</taxon>
    </lineage>
</organism>
<dbReference type="HOGENOM" id="CLU_3068411_0_0_1"/>
<sequence length="53" mass="6376">MKSIIMERREGAMADTSIPEDYICQHRYRLETERQYALLMTETEKIGILQERK</sequence>
<name>G2YDP0_BOTF4</name>